<keyword evidence="3" id="KW-0614">Plasmid</keyword>
<reference evidence="3" key="2">
    <citation type="submission" date="2015-07" db="EMBL/GenBank/DDBJ databases">
        <title>Plasmids, circular viruses and viroids from rat gut.</title>
        <authorList>
            <person name="Jorgensen T.J."/>
            <person name="Hansen M.A."/>
            <person name="Xu Z."/>
            <person name="Tabak M.A."/>
            <person name="Sorensen S.J."/>
            <person name="Hansen L.H."/>
        </authorList>
    </citation>
    <scope>NUCLEOTIDE SEQUENCE</scope>
    <source>
        <plasmid evidence="3">pRGRH0131</plasmid>
    </source>
</reference>
<evidence type="ECO:0000313" key="3">
    <source>
        <dbReference type="EMBL" id="CRY94018.1"/>
    </source>
</evidence>
<geneLocation type="plasmid" evidence="3">
    <name>pRGRH0131</name>
</geneLocation>
<dbReference type="GO" id="GO:0006270">
    <property type="term" value="P:DNA replication initiation"/>
    <property type="evidence" value="ECO:0007669"/>
    <property type="project" value="InterPro"/>
</dbReference>
<accession>A0A0H5PWQ9</accession>
<organism evidence="3">
    <name type="scientific">uncultured prokaryote</name>
    <dbReference type="NCBI Taxonomy" id="198431"/>
    <lineage>
        <taxon>unclassified sequences</taxon>
        <taxon>environmental samples</taxon>
    </lineage>
</organism>
<dbReference type="SUPFAM" id="SSF46785">
    <property type="entry name" value="Winged helix' DNA-binding domain"/>
    <property type="match status" value="2"/>
</dbReference>
<protein>
    <recommendedName>
        <fullName evidence="2">Initiator Rep protein WH1 domain-containing protein</fullName>
    </recommendedName>
</protein>
<dbReference type="Pfam" id="PF21205">
    <property type="entry name" value="Rep3_C"/>
    <property type="match status" value="1"/>
</dbReference>
<feature type="domain" description="Initiator Rep protein WH1" evidence="2">
    <location>
        <begin position="26"/>
        <end position="171"/>
    </location>
</feature>
<feature type="region of interest" description="Disordered" evidence="1">
    <location>
        <begin position="253"/>
        <end position="289"/>
    </location>
</feature>
<sequence length="289" mass="34212">MPIKGKPEGAEETALIPIPEQQTFFVAKSNELIQQSRFSMTVQQNKIMLYLISKIKPMDIGDEVYSVSIREFCKVCNIDYNSGKNYADAKKAIKAIADKSVWVKQEDGSEILLRWLNRVKLNRETNCFEITFHEDMLPYLYDLQSRYTRYCFNNVLTMKSKYGIRLYELLKSYQFMKKEISFTIEELKKRLDAEGYKRYPDFRRFVLEKAIEDINECSDIEVSYTPYSSSNKRGTNYITFTIKEPSYLEDKLRKTRKKRKLTPSGKSEYKRRVKAYETRVKKEEENSQS</sequence>
<reference evidence="3" key="1">
    <citation type="submission" date="2015-06" db="EMBL/GenBank/DDBJ databases">
        <authorList>
            <person name="Joergensen T."/>
        </authorList>
    </citation>
    <scope>NUCLEOTIDE SEQUENCE</scope>
    <source>
        <plasmid evidence="3">pRGRH0131</plasmid>
    </source>
</reference>
<dbReference type="GO" id="GO:0003887">
    <property type="term" value="F:DNA-directed DNA polymerase activity"/>
    <property type="evidence" value="ECO:0007669"/>
    <property type="project" value="InterPro"/>
</dbReference>
<evidence type="ECO:0000256" key="1">
    <source>
        <dbReference type="SAM" id="MobiDB-lite"/>
    </source>
</evidence>
<dbReference type="EMBL" id="LN852821">
    <property type="protein sequence ID" value="CRY94018.1"/>
    <property type="molecule type" value="Genomic_DNA"/>
</dbReference>
<proteinExistence type="predicted"/>
<evidence type="ECO:0000259" key="2">
    <source>
        <dbReference type="Pfam" id="PF01051"/>
    </source>
</evidence>
<dbReference type="Pfam" id="PF01051">
    <property type="entry name" value="Rep3_N"/>
    <property type="match status" value="1"/>
</dbReference>
<name>A0A0H5PWQ9_9ZZZZ</name>
<dbReference type="InterPro" id="IPR036388">
    <property type="entry name" value="WH-like_DNA-bd_sf"/>
</dbReference>
<dbReference type="Gene3D" id="1.10.10.10">
    <property type="entry name" value="Winged helix-like DNA-binding domain superfamily/Winged helix DNA-binding domain"/>
    <property type="match status" value="2"/>
</dbReference>
<dbReference type="InterPro" id="IPR036390">
    <property type="entry name" value="WH_DNA-bd_sf"/>
</dbReference>
<dbReference type="InterPro" id="IPR000525">
    <property type="entry name" value="Initiator_Rep_WH1"/>
</dbReference>
<dbReference type="AlphaFoldDB" id="A0A0H5PWQ9"/>
<feature type="compositionally biased region" description="Basic and acidic residues" evidence="1">
    <location>
        <begin position="267"/>
        <end position="289"/>
    </location>
</feature>